<feature type="region of interest" description="Disordered" evidence="2">
    <location>
        <begin position="345"/>
        <end position="379"/>
    </location>
</feature>
<sequence length="379" mass="42922">MKYKVELMGLSLPERTQRARKEYNQLVKGIPPSERRLALAGILEELDRWDNENEDAQSQADTATHRMNRAIDQFTQLSNAYRNLEDIVVGGFVMYLGESLEARALSRFWAGSDMGRMLLDANSTKLRMGLDLLTASCWSYKYTGEVHPLPFKGYKSDEPEDVPLLNEPGPSRSNRWESPGPVYNEESDEGDQPPEDQAPDDQAPDDQPPILKRKENPKVAKEKAKPKSKRDELRSQMSTNFTRQLNECLGQKPNTKITHGFQYVAWIEIAREKMVRFVNWPAGIECGCPGPNFYHRGLNIASLQAIFEAGAKVVRWTDHQRQESAGHLPCDPYRRQTACVPLRQQEMEPEAEVEAEGTGTNLSGNRDHLTHSQPQGSGR</sequence>
<feature type="coiled-coil region" evidence="1">
    <location>
        <begin position="39"/>
        <end position="87"/>
    </location>
</feature>
<gene>
    <name evidence="3" type="ORF">NLI96_g13212</name>
</gene>
<feature type="compositionally biased region" description="Acidic residues" evidence="2">
    <location>
        <begin position="185"/>
        <end position="204"/>
    </location>
</feature>
<reference evidence="3" key="1">
    <citation type="submission" date="2022-07" db="EMBL/GenBank/DDBJ databases">
        <title>Genome Sequence of Physisporinus lineatus.</title>
        <authorList>
            <person name="Buettner E."/>
        </authorList>
    </citation>
    <scope>NUCLEOTIDE SEQUENCE</scope>
    <source>
        <strain evidence="3">VT162</strain>
    </source>
</reference>
<accession>A0AAD5UNF4</accession>
<evidence type="ECO:0000313" key="4">
    <source>
        <dbReference type="Proteomes" id="UP001212997"/>
    </source>
</evidence>
<feature type="compositionally biased region" description="Basic and acidic residues" evidence="2">
    <location>
        <begin position="212"/>
        <end position="234"/>
    </location>
</feature>
<evidence type="ECO:0000313" key="3">
    <source>
        <dbReference type="EMBL" id="KAJ3472888.1"/>
    </source>
</evidence>
<feature type="region of interest" description="Disordered" evidence="2">
    <location>
        <begin position="150"/>
        <end position="238"/>
    </location>
</feature>
<evidence type="ECO:0000256" key="1">
    <source>
        <dbReference type="SAM" id="Coils"/>
    </source>
</evidence>
<protein>
    <submittedName>
        <fullName evidence="3">Uncharacterized protein</fullName>
    </submittedName>
</protein>
<organism evidence="3 4">
    <name type="scientific">Meripilus lineatus</name>
    <dbReference type="NCBI Taxonomy" id="2056292"/>
    <lineage>
        <taxon>Eukaryota</taxon>
        <taxon>Fungi</taxon>
        <taxon>Dikarya</taxon>
        <taxon>Basidiomycota</taxon>
        <taxon>Agaricomycotina</taxon>
        <taxon>Agaricomycetes</taxon>
        <taxon>Polyporales</taxon>
        <taxon>Meripilaceae</taxon>
        <taxon>Meripilus</taxon>
    </lineage>
</organism>
<dbReference type="AlphaFoldDB" id="A0AAD5UNF4"/>
<evidence type="ECO:0000256" key="2">
    <source>
        <dbReference type="SAM" id="MobiDB-lite"/>
    </source>
</evidence>
<keyword evidence="4" id="KW-1185">Reference proteome</keyword>
<name>A0AAD5UNF4_9APHY</name>
<dbReference type="EMBL" id="JANAWD010001689">
    <property type="protein sequence ID" value="KAJ3472888.1"/>
    <property type="molecule type" value="Genomic_DNA"/>
</dbReference>
<dbReference type="Proteomes" id="UP001212997">
    <property type="component" value="Unassembled WGS sequence"/>
</dbReference>
<keyword evidence="1" id="KW-0175">Coiled coil</keyword>
<proteinExistence type="predicted"/>
<comment type="caution">
    <text evidence="3">The sequence shown here is derived from an EMBL/GenBank/DDBJ whole genome shotgun (WGS) entry which is preliminary data.</text>
</comment>